<dbReference type="GO" id="GO:0022904">
    <property type="term" value="P:respiratory electron transport chain"/>
    <property type="evidence" value="ECO:0007669"/>
    <property type="project" value="InterPro"/>
</dbReference>
<evidence type="ECO:0000256" key="5">
    <source>
        <dbReference type="ARBA" id="ARBA00022617"/>
    </source>
</evidence>
<keyword evidence="11 12" id="KW-0472">Membrane</keyword>
<dbReference type="GO" id="GO:0009055">
    <property type="term" value="F:electron transfer activity"/>
    <property type="evidence" value="ECO:0007669"/>
    <property type="project" value="InterPro"/>
</dbReference>
<dbReference type="RefSeq" id="WP_115571020.1">
    <property type="nucleotide sequence ID" value="NZ_NXLT01000003.1"/>
</dbReference>
<dbReference type="GO" id="GO:0020037">
    <property type="term" value="F:heme binding"/>
    <property type="evidence" value="ECO:0007669"/>
    <property type="project" value="TreeGrafter"/>
</dbReference>
<feature type="transmembrane region" description="Helical" evidence="12">
    <location>
        <begin position="83"/>
        <end position="104"/>
    </location>
</feature>
<evidence type="ECO:0000256" key="1">
    <source>
        <dbReference type="ARBA" id="ARBA00004651"/>
    </source>
</evidence>
<dbReference type="OrthoDB" id="197262at2"/>
<evidence type="ECO:0000313" key="14">
    <source>
        <dbReference type="EMBL" id="RDU67302.1"/>
    </source>
</evidence>
<dbReference type="Proteomes" id="UP000256514">
    <property type="component" value="Unassembled WGS sequence"/>
</dbReference>
<evidence type="ECO:0000256" key="3">
    <source>
        <dbReference type="ARBA" id="ARBA00022448"/>
    </source>
</evidence>
<comment type="similarity">
    <text evidence="2">Belongs to the HupC/HyaC/HydC family.</text>
</comment>
<comment type="caution">
    <text evidence="14">The sequence shown here is derived from an EMBL/GenBank/DDBJ whole genome shotgun (WGS) entry which is preliminary data.</text>
</comment>
<keyword evidence="7" id="KW-0479">Metal-binding</keyword>
<evidence type="ECO:0000256" key="11">
    <source>
        <dbReference type="ARBA" id="ARBA00023136"/>
    </source>
</evidence>
<keyword evidence="15" id="KW-1185">Reference proteome</keyword>
<proteinExistence type="inferred from homology"/>
<dbReference type="PRINTS" id="PR00161">
    <property type="entry name" value="NIHGNASECYTB"/>
</dbReference>
<dbReference type="InterPro" id="IPR011577">
    <property type="entry name" value="Cyt_b561_bac/Ni-Hgenase"/>
</dbReference>
<dbReference type="NCBIfam" id="TIGR02125">
    <property type="entry name" value="CytB-hydogenase"/>
    <property type="match status" value="1"/>
</dbReference>
<evidence type="ECO:0000259" key="13">
    <source>
        <dbReference type="Pfam" id="PF01292"/>
    </source>
</evidence>
<dbReference type="InterPro" id="IPR051542">
    <property type="entry name" value="Hydrogenase_cytochrome"/>
</dbReference>
<feature type="transmembrane region" description="Helical" evidence="12">
    <location>
        <begin position="205"/>
        <end position="222"/>
    </location>
</feature>
<dbReference type="PANTHER" id="PTHR30485">
    <property type="entry name" value="NI/FE-HYDROGENASE 1 B-TYPE CYTOCHROME SUBUNIT"/>
    <property type="match status" value="1"/>
</dbReference>
<organism evidence="14 15">
    <name type="scientific">Helicobacter equorum</name>
    <dbReference type="NCBI Taxonomy" id="361872"/>
    <lineage>
        <taxon>Bacteria</taxon>
        <taxon>Pseudomonadati</taxon>
        <taxon>Campylobacterota</taxon>
        <taxon>Epsilonproteobacteria</taxon>
        <taxon>Campylobacterales</taxon>
        <taxon>Helicobacteraceae</taxon>
        <taxon>Helicobacter</taxon>
    </lineage>
</organism>
<keyword evidence="9 12" id="KW-1133">Transmembrane helix</keyword>
<dbReference type="GO" id="GO:0005886">
    <property type="term" value="C:plasma membrane"/>
    <property type="evidence" value="ECO:0007669"/>
    <property type="project" value="UniProtKB-SubCell"/>
</dbReference>
<evidence type="ECO:0000313" key="15">
    <source>
        <dbReference type="Proteomes" id="UP000256514"/>
    </source>
</evidence>
<feature type="transmembrane region" description="Helical" evidence="12">
    <location>
        <begin position="24"/>
        <end position="45"/>
    </location>
</feature>
<sequence>MLDTIPFEKKEFHVHKEFSGLTRIFHWIRAFSIFLLIATGFYIAYPFLHAIGSYQVVTVGNPEIASNNVNAFVGYLNAYMRSFHIILGFCLIAISFFRVYLFFFDKESKPERTSFRQAISPKCWIDQIKVYLFIGKHPHIDGAYNPLQFATYFLLAILVLLISLSGIVLFYNSYDDGLGAVCKVLFMWFEKMCGGLSNVRNLHHILTWAFMIFIPVHIYMAVWNSIKYPNGGVDAIVSGMRYTDDVKV</sequence>
<evidence type="ECO:0000256" key="10">
    <source>
        <dbReference type="ARBA" id="ARBA00023004"/>
    </source>
</evidence>
<accession>A0A3D8IQ41</accession>
<evidence type="ECO:0000256" key="12">
    <source>
        <dbReference type="SAM" id="Phobius"/>
    </source>
</evidence>
<name>A0A3D8IQ41_9HELI</name>
<keyword evidence="10" id="KW-0408">Iron</keyword>
<evidence type="ECO:0000256" key="8">
    <source>
        <dbReference type="ARBA" id="ARBA00022982"/>
    </source>
</evidence>
<dbReference type="InterPro" id="IPR016174">
    <property type="entry name" value="Di-haem_cyt_TM"/>
</dbReference>
<evidence type="ECO:0000256" key="7">
    <source>
        <dbReference type="ARBA" id="ARBA00022723"/>
    </source>
</evidence>
<dbReference type="SUPFAM" id="SSF81342">
    <property type="entry name" value="Transmembrane di-heme cytochromes"/>
    <property type="match status" value="1"/>
</dbReference>
<feature type="transmembrane region" description="Helical" evidence="12">
    <location>
        <begin position="149"/>
        <end position="171"/>
    </location>
</feature>
<keyword evidence="3" id="KW-0813">Transport</keyword>
<dbReference type="EMBL" id="NXLT01000003">
    <property type="protein sequence ID" value="RDU67302.1"/>
    <property type="molecule type" value="Genomic_DNA"/>
</dbReference>
<dbReference type="PANTHER" id="PTHR30485:SF0">
    <property type="entry name" value="NI_FE-HYDROGENASE 1 B-TYPE CYTOCHROME SUBUNIT-RELATED"/>
    <property type="match status" value="1"/>
</dbReference>
<feature type="domain" description="Cytochrome b561 bacterial/Ni-hydrogenase" evidence="13">
    <location>
        <begin position="18"/>
        <end position="238"/>
    </location>
</feature>
<dbReference type="AlphaFoldDB" id="A0A3D8IQ41"/>
<comment type="subcellular location">
    <subcellularLocation>
        <location evidence="1">Cell membrane</location>
        <topology evidence="1">Multi-pass membrane protein</topology>
    </subcellularLocation>
</comment>
<evidence type="ECO:0000256" key="6">
    <source>
        <dbReference type="ARBA" id="ARBA00022692"/>
    </source>
</evidence>
<keyword evidence="4" id="KW-1003">Cell membrane</keyword>
<protein>
    <submittedName>
        <fullName evidence="14">Ni/Fe-hydrogenase, b-type cytochrome subunit</fullName>
    </submittedName>
</protein>
<keyword evidence="6 12" id="KW-0812">Transmembrane</keyword>
<dbReference type="GO" id="GO:0005506">
    <property type="term" value="F:iron ion binding"/>
    <property type="evidence" value="ECO:0007669"/>
    <property type="project" value="InterPro"/>
</dbReference>
<reference evidence="14 15" key="1">
    <citation type="submission" date="2018-04" db="EMBL/GenBank/DDBJ databases">
        <title>Novel Campyloabacter and Helicobacter Species and Strains.</title>
        <authorList>
            <person name="Mannion A.J."/>
            <person name="Shen Z."/>
            <person name="Fox J.G."/>
        </authorList>
    </citation>
    <scope>NUCLEOTIDE SEQUENCE [LARGE SCALE GENOMIC DNA]</scope>
    <source>
        <strain evidence="14 15">MIT 12-6600</strain>
    </source>
</reference>
<evidence type="ECO:0000256" key="9">
    <source>
        <dbReference type="ARBA" id="ARBA00022989"/>
    </source>
</evidence>
<keyword evidence="8" id="KW-0249">Electron transport</keyword>
<evidence type="ECO:0000256" key="4">
    <source>
        <dbReference type="ARBA" id="ARBA00022475"/>
    </source>
</evidence>
<dbReference type="Gene3D" id="1.20.950.20">
    <property type="entry name" value="Transmembrane di-heme cytochromes, Chain C"/>
    <property type="match status" value="1"/>
</dbReference>
<dbReference type="Pfam" id="PF01292">
    <property type="entry name" value="Ni_hydr_CYTB"/>
    <property type="match status" value="1"/>
</dbReference>
<evidence type="ECO:0000256" key="2">
    <source>
        <dbReference type="ARBA" id="ARBA00008622"/>
    </source>
</evidence>
<dbReference type="InterPro" id="IPR000516">
    <property type="entry name" value="Ni-dep_Hydgase_cyt-B"/>
</dbReference>
<keyword evidence="5" id="KW-0349">Heme</keyword>
<gene>
    <name evidence="14" type="primary">cybH</name>
    <name evidence="14" type="ORF">CQA54_04835</name>
</gene>